<dbReference type="EMBL" id="FRBL01000011">
    <property type="protein sequence ID" value="SHM80757.1"/>
    <property type="molecule type" value="Genomic_DNA"/>
</dbReference>
<protein>
    <submittedName>
        <fullName evidence="1">Uncharacterized protein</fullName>
    </submittedName>
</protein>
<dbReference type="AlphaFoldDB" id="A0A1M7LRD8"/>
<gene>
    <name evidence="1" type="ORF">SAMN05444266_111100</name>
</gene>
<reference evidence="1 2" key="1">
    <citation type="submission" date="2016-11" db="EMBL/GenBank/DDBJ databases">
        <authorList>
            <person name="Jaros S."/>
            <person name="Januszkiewicz K."/>
            <person name="Wedrychowicz H."/>
        </authorList>
    </citation>
    <scope>NUCLEOTIDE SEQUENCE [LARGE SCALE GENOMIC DNA]</scope>
    <source>
        <strain evidence="1 2">DSM 27406</strain>
    </source>
</reference>
<organism evidence="1 2">
    <name type="scientific">Chitinophaga jiangningensis</name>
    <dbReference type="NCBI Taxonomy" id="1419482"/>
    <lineage>
        <taxon>Bacteria</taxon>
        <taxon>Pseudomonadati</taxon>
        <taxon>Bacteroidota</taxon>
        <taxon>Chitinophagia</taxon>
        <taxon>Chitinophagales</taxon>
        <taxon>Chitinophagaceae</taxon>
        <taxon>Chitinophaga</taxon>
    </lineage>
</organism>
<name>A0A1M7LRD8_9BACT</name>
<proteinExistence type="predicted"/>
<evidence type="ECO:0000313" key="2">
    <source>
        <dbReference type="Proteomes" id="UP000184420"/>
    </source>
</evidence>
<keyword evidence="2" id="KW-1185">Reference proteome</keyword>
<accession>A0A1M7LRD8</accession>
<dbReference type="Proteomes" id="UP000184420">
    <property type="component" value="Unassembled WGS sequence"/>
</dbReference>
<evidence type="ECO:0000313" key="1">
    <source>
        <dbReference type="EMBL" id="SHM80757.1"/>
    </source>
</evidence>
<sequence length="145" mass="16415">MRIDACEASLRGMEKCSCTILCVGTRNGKCSCTILCVGTRNGKMLLYHPVCRYAEWKNVPVPSCVSVHGMEKCSCTILCVGTRNGKMFLYHPVCRYAEWKIFPYHPVCRYAEWKNVTEVRYNALNETLSCTILCIVTRNGKMLLG</sequence>